<gene>
    <name evidence="6" type="ORF">GCM10010994_43820</name>
</gene>
<evidence type="ECO:0000256" key="1">
    <source>
        <dbReference type="ARBA" id="ARBA00023015"/>
    </source>
</evidence>
<dbReference type="InterPro" id="IPR036390">
    <property type="entry name" value="WH_DNA-bd_sf"/>
</dbReference>
<evidence type="ECO:0000313" key="7">
    <source>
        <dbReference type="Proteomes" id="UP000637002"/>
    </source>
</evidence>
<dbReference type="InterPro" id="IPR014757">
    <property type="entry name" value="Tscrpt_reg_IclR_C"/>
</dbReference>
<feature type="domain" description="HTH iclR-type" evidence="4">
    <location>
        <begin position="12"/>
        <end position="75"/>
    </location>
</feature>
<evidence type="ECO:0000259" key="5">
    <source>
        <dbReference type="PROSITE" id="PS51078"/>
    </source>
</evidence>
<dbReference type="Pfam" id="PF09339">
    <property type="entry name" value="HTH_IclR"/>
    <property type="match status" value="1"/>
</dbReference>
<feature type="domain" description="IclR-ED" evidence="5">
    <location>
        <begin position="76"/>
        <end position="260"/>
    </location>
</feature>
<proteinExistence type="predicted"/>
<evidence type="ECO:0000256" key="2">
    <source>
        <dbReference type="ARBA" id="ARBA00023125"/>
    </source>
</evidence>
<organism evidence="6 7">
    <name type="scientific">Chelatococcus reniformis</name>
    <dbReference type="NCBI Taxonomy" id="1494448"/>
    <lineage>
        <taxon>Bacteria</taxon>
        <taxon>Pseudomonadati</taxon>
        <taxon>Pseudomonadota</taxon>
        <taxon>Alphaproteobacteria</taxon>
        <taxon>Hyphomicrobiales</taxon>
        <taxon>Chelatococcaceae</taxon>
        <taxon>Chelatococcus</taxon>
    </lineage>
</organism>
<dbReference type="PROSITE" id="PS51078">
    <property type="entry name" value="ICLR_ED"/>
    <property type="match status" value="1"/>
</dbReference>
<dbReference type="PROSITE" id="PS51077">
    <property type="entry name" value="HTH_ICLR"/>
    <property type="match status" value="1"/>
</dbReference>
<dbReference type="EMBL" id="BMGG01000008">
    <property type="protein sequence ID" value="GGC81084.1"/>
    <property type="molecule type" value="Genomic_DNA"/>
</dbReference>
<dbReference type="Proteomes" id="UP000637002">
    <property type="component" value="Unassembled WGS sequence"/>
</dbReference>
<dbReference type="PANTHER" id="PTHR30136">
    <property type="entry name" value="HELIX-TURN-HELIX TRANSCRIPTIONAL REGULATOR, ICLR FAMILY"/>
    <property type="match status" value="1"/>
</dbReference>
<reference evidence="6" key="1">
    <citation type="journal article" date="2014" name="Int. J. Syst. Evol. Microbiol.">
        <title>Complete genome sequence of Corynebacterium casei LMG S-19264T (=DSM 44701T), isolated from a smear-ripened cheese.</title>
        <authorList>
            <consortium name="US DOE Joint Genome Institute (JGI-PGF)"/>
            <person name="Walter F."/>
            <person name="Albersmeier A."/>
            <person name="Kalinowski J."/>
            <person name="Ruckert C."/>
        </authorList>
    </citation>
    <scope>NUCLEOTIDE SEQUENCE</scope>
    <source>
        <strain evidence="6">CGMCC 1.12919</strain>
    </source>
</reference>
<keyword evidence="2" id="KW-0238">DNA-binding</keyword>
<keyword evidence="7" id="KW-1185">Reference proteome</keyword>
<dbReference type="Pfam" id="PF01614">
    <property type="entry name" value="IclR_C"/>
    <property type="match status" value="1"/>
</dbReference>
<name>A0A916UR59_9HYPH</name>
<dbReference type="InterPro" id="IPR005471">
    <property type="entry name" value="Tscrpt_reg_IclR_N"/>
</dbReference>
<comment type="caution">
    <text evidence="6">The sequence shown here is derived from an EMBL/GenBank/DDBJ whole genome shotgun (WGS) entry which is preliminary data.</text>
</comment>
<dbReference type="SUPFAM" id="SSF46785">
    <property type="entry name" value="Winged helix' DNA-binding domain"/>
    <property type="match status" value="1"/>
</dbReference>
<reference evidence="6" key="2">
    <citation type="submission" date="2020-09" db="EMBL/GenBank/DDBJ databases">
        <authorList>
            <person name="Sun Q."/>
            <person name="Zhou Y."/>
        </authorList>
    </citation>
    <scope>NUCLEOTIDE SEQUENCE</scope>
    <source>
        <strain evidence="6">CGMCC 1.12919</strain>
    </source>
</reference>
<dbReference type="GO" id="GO:0003700">
    <property type="term" value="F:DNA-binding transcription factor activity"/>
    <property type="evidence" value="ECO:0007669"/>
    <property type="project" value="TreeGrafter"/>
</dbReference>
<evidence type="ECO:0000259" key="4">
    <source>
        <dbReference type="PROSITE" id="PS51077"/>
    </source>
</evidence>
<evidence type="ECO:0000313" key="6">
    <source>
        <dbReference type="EMBL" id="GGC81084.1"/>
    </source>
</evidence>
<dbReference type="SUPFAM" id="SSF55781">
    <property type="entry name" value="GAF domain-like"/>
    <property type="match status" value="1"/>
</dbReference>
<evidence type="ECO:0000256" key="3">
    <source>
        <dbReference type="ARBA" id="ARBA00023163"/>
    </source>
</evidence>
<dbReference type="InterPro" id="IPR036388">
    <property type="entry name" value="WH-like_DNA-bd_sf"/>
</dbReference>
<dbReference type="InterPro" id="IPR029016">
    <property type="entry name" value="GAF-like_dom_sf"/>
</dbReference>
<dbReference type="Gene3D" id="3.30.450.40">
    <property type="match status" value="1"/>
</dbReference>
<dbReference type="GO" id="GO:0003677">
    <property type="term" value="F:DNA binding"/>
    <property type="evidence" value="ECO:0007669"/>
    <property type="project" value="UniProtKB-KW"/>
</dbReference>
<keyword evidence="1" id="KW-0805">Transcription regulation</keyword>
<dbReference type="SMART" id="SM00346">
    <property type="entry name" value="HTH_ICLR"/>
    <property type="match status" value="1"/>
</dbReference>
<dbReference type="GO" id="GO:0045892">
    <property type="term" value="P:negative regulation of DNA-templated transcription"/>
    <property type="evidence" value="ECO:0007669"/>
    <property type="project" value="TreeGrafter"/>
</dbReference>
<dbReference type="AlphaFoldDB" id="A0A916UR59"/>
<accession>A0A916UR59</accession>
<protein>
    <submittedName>
        <fullName evidence="6">Transcriptional regulator</fullName>
    </submittedName>
</protein>
<keyword evidence="3" id="KW-0804">Transcription</keyword>
<dbReference type="Gene3D" id="1.10.10.10">
    <property type="entry name" value="Winged helix-like DNA-binding domain superfamily/Winged helix DNA-binding domain"/>
    <property type="match status" value="1"/>
</dbReference>
<dbReference type="PANTHER" id="PTHR30136:SF39">
    <property type="entry name" value="TRANSCRIPTIONAL REGULATORY PROTEIN"/>
    <property type="match status" value="1"/>
</dbReference>
<sequence>MRVFAPNERGLEQSFGRAAAILDHIAAAGDGGMRFVEIVRQTGYSQTTVHRMMTALAAHGYIEQEGGKGAYFLGTRLFGWSSSAASRFGLGDVARLAMESLSELTGDTVYLSVRSGHLAVCLSRVVGSYPIKALAVEPGARIPLGLNAGGIALLAFIVETPHIERLLTMPELVESLAASGCSIDVVRDRIRAARHRGYALIADFVPGAGGVALPICNPQGEPVGSLSLAAISSRLKEPRLRMVLEKMADAVREIEARLRETSAHQDGTAARR</sequence>
<dbReference type="InterPro" id="IPR050707">
    <property type="entry name" value="HTH_MetabolicPath_Reg"/>
</dbReference>